<evidence type="ECO:0000256" key="5">
    <source>
        <dbReference type="ARBA" id="ARBA00022737"/>
    </source>
</evidence>
<dbReference type="Proteomes" id="UP000515160">
    <property type="component" value="Chromosome 2R"/>
</dbReference>
<feature type="domain" description="C2H2-type" evidence="12">
    <location>
        <begin position="591"/>
        <end position="620"/>
    </location>
</feature>
<dbReference type="InterPro" id="IPR043359">
    <property type="entry name" value="GLI-like"/>
</dbReference>
<comment type="subcellular location">
    <subcellularLocation>
        <location evidence="1">Nucleus</location>
    </subcellularLocation>
</comment>
<protein>
    <submittedName>
        <fullName evidence="14">Uncharacterized protein LOC117573569</fullName>
    </submittedName>
</protein>
<dbReference type="FunFam" id="3.30.160.60:FF:000453">
    <property type="entry name" value="GLIS family zinc finger 3"/>
    <property type="match status" value="1"/>
</dbReference>
<dbReference type="GO" id="GO:0000981">
    <property type="term" value="F:DNA-binding transcription factor activity, RNA polymerase II-specific"/>
    <property type="evidence" value="ECO:0007669"/>
    <property type="project" value="TreeGrafter"/>
</dbReference>
<dbReference type="SMART" id="SM00355">
    <property type="entry name" value="ZnF_C2H2"/>
    <property type="match status" value="5"/>
</dbReference>
<feature type="compositionally biased region" description="Low complexity" evidence="11">
    <location>
        <begin position="623"/>
        <end position="639"/>
    </location>
</feature>
<evidence type="ECO:0000256" key="11">
    <source>
        <dbReference type="SAM" id="MobiDB-lite"/>
    </source>
</evidence>
<keyword evidence="7" id="KW-0862">Zinc</keyword>
<evidence type="ECO:0000256" key="6">
    <source>
        <dbReference type="ARBA" id="ARBA00022771"/>
    </source>
</evidence>
<dbReference type="SUPFAM" id="SSF57667">
    <property type="entry name" value="beta-beta-alpha zinc fingers"/>
    <property type="match status" value="3"/>
</dbReference>
<dbReference type="FunFam" id="3.30.160.60:FF:000031">
    <property type="entry name" value="GLI family zinc finger 3"/>
    <property type="match status" value="1"/>
</dbReference>
<dbReference type="FunFam" id="3.30.160.60:FF:000359">
    <property type="entry name" value="GLIS family zinc finger 2"/>
    <property type="match status" value="1"/>
</dbReference>
<dbReference type="PANTHER" id="PTHR45718:SF7">
    <property type="entry name" value="C2H2-TYPE DOMAIN-CONTAINING PROTEIN"/>
    <property type="match status" value="1"/>
</dbReference>
<dbReference type="GO" id="GO:0000978">
    <property type="term" value="F:RNA polymerase II cis-regulatory region sequence-specific DNA binding"/>
    <property type="evidence" value="ECO:0007669"/>
    <property type="project" value="TreeGrafter"/>
</dbReference>
<evidence type="ECO:0000256" key="2">
    <source>
        <dbReference type="ARBA" id="ARBA00010831"/>
    </source>
</evidence>
<keyword evidence="4" id="KW-0479">Metal-binding</keyword>
<keyword evidence="3" id="KW-0678">Repressor</keyword>
<evidence type="ECO:0000256" key="1">
    <source>
        <dbReference type="ARBA" id="ARBA00004123"/>
    </source>
</evidence>
<evidence type="ECO:0000256" key="10">
    <source>
        <dbReference type="PROSITE-ProRule" id="PRU00042"/>
    </source>
</evidence>
<evidence type="ECO:0000256" key="8">
    <source>
        <dbReference type="ARBA" id="ARBA00023125"/>
    </source>
</evidence>
<keyword evidence="13" id="KW-1185">Reference proteome</keyword>
<keyword evidence="6 10" id="KW-0863">Zinc-finger</keyword>
<feature type="region of interest" description="Disordered" evidence="11">
    <location>
        <begin position="416"/>
        <end position="435"/>
    </location>
</feature>
<dbReference type="GeneID" id="117573569"/>
<sequence>MSSTMKPQQLPLTISNHGKSKVPLSNKTYDEHDMCYDAFMSPPLSASIGIAHGVKQEPFQAPKAVGSISSSVNSIAGLEATSFGCGEMQFPDFSHLCFATETPNSVFSECQSYTGPEQQDRDDIVCASAEEQTGMPYQQGQYTQLNREDVFRFEPEDIARLTADSSSGSNGSNGCGSSSGNNAYDELAGLLQMPQTPYTPCSAQPTQLVASGGGEMMAQDLLNQDIDYFNYDEVNCQSKNQSPCSSPHLEAWLNFNLGEMSTSETPCNDASPKLCNIYEQQLQLQPQQQQHQQTDIKVEQQTATKLPSMNSTFGTPKCAPMCGGNNYDDYSNLYQSGAAALQDAGCLYGGGGNMDDFASDNFQHNISQAIEKPNREHKFIWTIDELDELDLGDHQKTELDNLVDSLPVTTAEQLTTGDSDEECGGDDECAEEDEDNDIDNEVFAPPAAERCELEVEGTEAGVPLICRWTGCDMEFPQQQIFVEHIEKCHVDVRKGEDFSCFWLDCPRRYKPFNARYKLLIHMRVHSGEKPNKCPFPGCNKAFSRLENLKIHQRSHTGERPYGCQYKGCLKAFSNSSDRAKHQRTHYDTKPYACQLPGCTKRYTDPSSLRKHVKNHGIMRRKSASGAATTTSNATTTCSKKTAKTRRHSESALLQKGQRQGSVGGNMAAGEQRSQRSNSCSEAALLMQSGVQDEEILGQRLTGIGNHNACSMDNVATNNNSMKFNELSNCIVIIEHGPNEVAAATATSTTTNSCESVASRYTTITATTANTTASTTTTTSAATYAGFSYYNGSGMATETDALSNCSSSNNSNINNSNCNNYKPNNNSDSCNTENFNKFNELEQLLAGNREEQNVANVFDSTANKCQLNEFVSFEYVRKYLTDAFDTPITNETPKCNIQNQAQQLDNNFEQYDIQFI</sequence>
<feature type="region of interest" description="Disordered" evidence="11">
    <location>
        <begin position="614"/>
        <end position="679"/>
    </location>
</feature>
<dbReference type="GO" id="GO:0008270">
    <property type="term" value="F:zinc ion binding"/>
    <property type="evidence" value="ECO:0007669"/>
    <property type="project" value="UniProtKB-KW"/>
</dbReference>
<feature type="compositionally biased region" description="Acidic residues" evidence="11">
    <location>
        <begin position="418"/>
        <end position="435"/>
    </location>
</feature>
<evidence type="ECO:0000256" key="3">
    <source>
        <dbReference type="ARBA" id="ARBA00022491"/>
    </source>
</evidence>
<dbReference type="OrthoDB" id="3214149at2759"/>
<keyword evidence="9" id="KW-0539">Nucleus</keyword>
<organism evidence="13 14">
    <name type="scientific">Drosophila albomicans</name>
    <name type="common">Fruit fly</name>
    <dbReference type="NCBI Taxonomy" id="7291"/>
    <lineage>
        <taxon>Eukaryota</taxon>
        <taxon>Metazoa</taxon>
        <taxon>Ecdysozoa</taxon>
        <taxon>Arthropoda</taxon>
        <taxon>Hexapoda</taxon>
        <taxon>Insecta</taxon>
        <taxon>Pterygota</taxon>
        <taxon>Neoptera</taxon>
        <taxon>Endopterygota</taxon>
        <taxon>Diptera</taxon>
        <taxon>Brachycera</taxon>
        <taxon>Muscomorpha</taxon>
        <taxon>Ephydroidea</taxon>
        <taxon>Drosophilidae</taxon>
        <taxon>Drosophila</taxon>
    </lineage>
</organism>
<dbReference type="PROSITE" id="PS00028">
    <property type="entry name" value="ZINC_FINGER_C2H2_1"/>
    <property type="match status" value="4"/>
</dbReference>
<dbReference type="RefSeq" id="XP_034112747.2">
    <property type="nucleotide sequence ID" value="XM_034256856.2"/>
</dbReference>
<dbReference type="PROSITE" id="PS50157">
    <property type="entry name" value="ZINC_FINGER_C2H2_2"/>
    <property type="match status" value="4"/>
</dbReference>
<dbReference type="InterPro" id="IPR056436">
    <property type="entry name" value="Znf-C2H2_ZIC1-5/GLI1-3-like"/>
</dbReference>
<accession>A0A6P8Z8K6</accession>
<proteinExistence type="inferred from homology"/>
<dbReference type="FunFam" id="3.30.160.60:FF:000048">
    <property type="entry name" value="GLI family zinc finger 3"/>
    <property type="match status" value="1"/>
</dbReference>
<feature type="domain" description="C2H2-type" evidence="12">
    <location>
        <begin position="561"/>
        <end position="590"/>
    </location>
</feature>
<dbReference type="InterPro" id="IPR013087">
    <property type="entry name" value="Znf_C2H2_type"/>
</dbReference>
<reference evidence="14" key="1">
    <citation type="submission" date="2025-08" db="UniProtKB">
        <authorList>
            <consortium name="RefSeq"/>
        </authorList>
    </citation>
    <scope>IDENTIFICATION</scope>
    <source>
        <strain evidence="14">15112-1751.03</strain>
        <tissue evidence="14">Whole Adult</tissue>
    </source>
</reference>
<feature type="domain" description="C2H2-type" evidence="12">
    <location>
        <begin position="503"/>
        <end position="530"/>
    </location>
</feature>
<evidence type="ECO:0000313" key="13">
    <source>
        <dbReference type="Proteomes" id="UP000515160"/>
    </source>
</evidence>
<gene>
    <name evidence="14" type="primary">LOC117573569</name>
</gene>
<evidence type="ECO:0000256" key="9">
    <source>
        <dbReference type="ARBA" id="ARBA00023242"/>
    </source>
</evidence>
<dbReference type="GO" id="GO:0000122">
    <property type="term" value="P:negative regulation of transcription by RNA polymerase II"/>
    <property type="evidence" value="ECO:0007669"/>
    <property type="project" value="UniProtKB-ARBA"/>
</dbReference>
<name>A0A6P8Z8K6_DROAB</name>
<dbReference type="AlphaFoldDB" id="A0A6P8Z8K6"/>
<dbReference type="Gene3D" id="3.30.160.60">
    <property type="entry name" value="Classic Zinc Finger"/>
    <property type="match status" value="5"/>
</dbReference>
<keyword evidence="8" id="KW-0238">DNA-binding</keyword>
<dbReference type="InterPro" id="IPR036236">
    <property type="entry name" value="Znf_C2H2_sf"/>
</dbReference>
<dbReference type="GO" id="GO:0140297">
    <property type="term" value="F:DNA-binding transcription factor binding"/>
    <property type="evidence" value="ECO:0007669"/>
    <property type="project" value="UniProtKB-ARBA"/>
</dbReference>
<dbReference type="Pfam" id="PF23561">
    <property type="entry name" value="zf-C2H2_15"/>
    <property type="match status" value="1"/>
</dbReference>
<comment type="similarity">
    <text evidence="2">Belongs to the GLI C2H2-type zinc-finger protein family.</text>
</comment>
<evidence type="ECO:0000313" key="14">
    <source>
        <dbReference type="RefSeq" id="XP_034112747.2"/>
    </source>
</evidence>
<evidence type="ECO:0000256" key="7">
    <source>
        <dbReference type="ARBA" id="ARBA00022833"/>
    </source>
</evidence>
<evidence type="ECO:0000259" key="12">
    <source>
        <dbReference type="PROSITE" id="PS50157"/>
    </source>
</evidence>
<feature type="domain" description="C2H2-type" evidence="12">
    <location>
        <begin position="531"/>
        <end position="560"/>
    </location>
</feature>
<dbReference type="GO" id="GO:0005634">
    <property type="term" value="C:nucleus"/>
    <property type="evidence" value="ECO:0007669"/>
    <property type="project" value="UniProtKB-SubCell"/>
</dbReference>
<evidence type="ECO:0000256" key="4">
    <source>
        <dbReference type="ARBA" id="ARBA00022723"/>
    </source>
</evidence>
<dbReference type="Pfam" id="PF00096">
    <property type="entry name" value="zf-C2H2"/>
    <property type="match status" value="2"/>
</dbReference>
<dbReference type="PANTHER" id="PTHR45718">
    <property type="entry name" value="TRANSCRIPTIONAL ACTIVATOR CUBITUS INTERRUPTUS"/>
    <property type="match status" value="1"/>
</dbReference>
<keyword evidence="5" id="KW-0677">Repeat</keyword>
<dbReference type="FunFam" id="3.30.160.60:FF:000019">
    <property type="entry name" value="GLI family zinc finger 3"/>
    <property type="match status" value="1"/>
</dbReference>